<proteinExistence type="predicted"/>
<dbReference type="Proteomes" id="UP000575068">
    <property type="component" value="Unassembled WGS sequence"/>
</dbReference>
<reference evidence="1 2" key="1">
    <citation type="submission" date="2020-08" db="EMBL/GenBank/DDBJ databases">
        <title>Genomic Encyclopedia of Type Strains, Phase IV (KMG-IV): sequencing the most valuable type-strain genomes for metagenomic binning, comparative biology and taxonomic classification.</title>
        <authorList>
            <person name="Goeker M."/>
        </authorList>
    </citation>
    <scope>NUCLEOTIDE SEQUENCE [LARGE SCALE GENOMIC DNA]</scope>
    <source>
        <strain evidence="1 2">DSM 7465</strain>
    </source>
</reference>
<gene>
    <name evidence="1" type="ORF">HNQ99_001509</name>
</gene>
<evidence type="ECO:0000313" key="1">
    <source>
        <dbReference type="EMBL" id="MBB4641204.1"/>
    </source>
</evidence>
<keyword evidence="2" id="KW-1185">Reference proteome</keyword>
<name>A0A840HUR0_9SPHN</name>
<accession>A0A840HUR0</accession>
<evidence type="ECO:0000313" key="2">
    <source>
        <dbReference type="Proteomes" id="UP000575068"/>
    </source>
</evidence>
<comment type="caution">
    <text evidence="1">The sequence shown here is derived from an EMBL/GenBank/DDBJ whole genome shotgun (WGS) entry which is preliminary data.</text>
</comment>
<dbReference type="RefSeq" id="WP_184475023.1">
    <property type="nucleotide sequence ID" value="NZ_JACHOV010000005.1"/>
</dbReference>
<organism evidence="1 2">
    <name type="scientific">Rhizorhapis suberifaciens</name>
    <name type="common">corky root of lettuce</name>
    <dbReference type="NCBI Taxonomy" id="13656"/>
    <lineage>
        <taxon>Bacteria</taxon>
        <taxon>Pseudomonadati</taxon>
        <taxon>Pseudomonadota</taxon>
        <taxon>Alphaproteobacteria</taxon>
        <taxon>Sphingomonadales</taxon>
        <taxon>Sphingomonadaceae</taxon>
        <taxon>Rhizorhapis</taxon>
    </lineage>
</organism>
<protein>
    <submittedName>
        <fullName evidence="1">Uncharacterized protein</fullName>
    </submittedName>
</protein>
<sequence length="580" mass="62325">MKGWRLFAKGSRADVLIISCNSFAEFGSGTAMGVSALSSTNLKQHEDLSLRAYLLAPSRLLRIAIWLALPCSQLQAAEPAPFDLPGPGLHVTVQRDGVTLPIDAVPALATDDLLTIEADLPEDQGTRFLLLSAFLRGATNPPPTDWIRTAETWKRKNKDKRLSLKVPKGAKQLVLFFVPATGGASDAISDTVRGRPGEFVRATQALNQASLDRSRLNAFMVAIQAQGNTHPEYLRKLAPTLARSLSMKLNEGCLDRVIARQASCLLENRDSLVLADMHSSSIADTLAGAPTDLALQLSTTREAGYGYYTPYIGVVRDVARIFGAFSNPQFNYLPTLSMRRDNNISLLLNSAPSFQKPKSVLVAAMPAIEADRPPQLRSLQEGPICASREEEVVLPVDGSPLIYSTSYARKMAIKVTSATGKSFDLPVEARADRGGYVLKNIRPIPADLVGTAKAALHGFWGFEQFQGPEFALQFSGGEAWRPAGNTPLTPGSDNPLTLKGAAPACVASISVTQGQSKPTALTWEVRGDKELSINVPVANADAGDMVLQIKEHGVAEPMKVPLLIARPVTPPVPEIPSPAK</sequence>
<dbReference type="EMBL" id="JACHOV010000005">
    <property type="protein sequence ID" value="MBB4641204.1"/>
    <property type="molecule type" value="Genomic_DNA"/>
</dbReference>
<dbReference type="AlphaFoldDB" id="A0A840HUR0"/>